<protein>
    <recommendedName>
        <fullName evidence="3">DUF1479 domain protein</fullName>
    </recommendedName>
</protein>
<gene>
    <name evidence="1" type="ORF">SI65_05978</name>
</gene>
<dbReference type="EMBL" id="JXNT01000005">
    <property type="protein sequence ID" value="ODM19360.1"/>
    <property type="molecule type" value="Genomic_DNA"/>
</dbReference>
<dbReference type="VEuPathDB" id="FungiDB:SI65_05978"/>
<sequence length="515" mass="57345">MLVIPKETNPARAVLTHRGLHTLTSQPNSKRCLATSTQGARKEGNISSVFVSLSGKEKFALPGRFADQKKRLIAGREDQIQQSWDRLLRKLKDEVHLIEQRGSDIVPSIDFKDIQSAPAAFTNELRKRGVAVIRGVIPEHEARGYKEEIEHYAKVNPGTKAFPPHDPQVYELYWSKPQMHARTHPNMLEAQRFLMSFWKSDAPDAMISPTHPLIYADRLRIRQPGDAGFALGPHVDGGSCERWEDNGYGRGDVYKNIFEGNWEQYDPWEASCRVPAEADLYNGAGACSMFRMFQAWLSMSHSGPNEGTLLVNPLLSMATAYFLLRPFFEPIYLPPKDCSRMALHTFLDPSNWRLEKETSSRLQGAAPGYAQELSTALHPHLELDKTMVHVPKIAPGDYVAWHCDTIHAVNKVHNGSGDSSVMYIPACPVTEANAAYVARQKNDFVAGVPPPDFPGGKGESKHVGRATEGGLRALTNELGLRAFGFGKWDVNKGALSHGQRQVLEKANQILSVSYN</sequence>
<organism evidence="1 2">
    <name type="scientific">Aspergillus cristatus</name>
    <name type="common">Chinese Fuzhuan brick tea-fermentation fungus</name>
    <name type="synonym">Eurotium cristatum</name>
    <dbReference type="NCBI Taxonomy" id="573508"/>
    <lineage>
        <taxon>Eukaryota</taxon>
        <taxon>Fungi</taxon>
        <taxon>Dikarya</taxon>
        <taxon>Ascomycota</taxon>
        <taxon>Pezizomycotina</taxon>
        <taxon>Eurotiomycetes</taxon>
        <taxon>Eurotiomycetidae</taxon>
        <taxon>Eurotiales</taxon>
        <taxon>Aspergillaceae</taxon>
        <taxon>Aspergillus</taxon>
        <taxon>Aspergillus subgen. Aspergillus</taxon>
    </lineage>
</organism>
<evidence type="ECO:0000313" key="2">
    <source>
        <dbReference type="Proteomes" id="UP000094569"/>
    </source>
</evidence>
<keyword evidence="2" id="KW-1185">Reference proteome</keyword>
<dbReference type="PANTHER" id="PTHR30613:SF1">
    <property type="entry name" value="DUF1479 DOMAIN PROTEIN (AFU_ORTHOLOGUE AFUA_5G09280)"/>
    <property type="match status" value="1"/>
</dbReference>
<proteinExistence type="predicted"/>
<dbReference type="OrthoDB" id="8249012at2759"/>
<dbReference type="Pfam" id="PF07350">
    <property type="entry name" value="Gig2-like"/>
    <property type="match status" value="1"/>
</dbReference>
<comment type="caution">
    <text evidence="1">The sequence shown here is derived from an EMBL/GenBank/DDBJ whole genome shotgun (WGS) entry which is preliminary data.</text>
</comment>
<reference evidence="1 2" key="1">
    <citation type="journal article" date="2016" name="BMC Genomics">
        <title>Comparative genomic and transcriptomic analyses of the Fuzhuan brick tea-fermentation fungus Aspergillus cristatus.</title>
        <authorList>
            <person name="Ge Y."/>
            <person name="Wang Y."/>
            <person name="Liu Y."/>
            <person name="Tan Y."/>
            <person name="Ren X."/>
            <person name="Zhang X."/>
            <person name="Hyde K.D."/>
            <person name="Liu Y."/>
            <person name="Liu Z."/>
        </authorList>
    </citation>
    <scope>NUCLEOTIDE SEQUENCE [LARGE SCALE GENOMIC DNA]</scope>
    <source>
        <strain evidence="1 2">GZAAS20.1005</strain>
    </source>
</reference>
<dbReference type="AlphaFoldDB" id="A0A1E3BEG3"/>
<dbReference type="STRING" id="573508.A0A1E3BEG3"/>
<accession>A0A1E3BEG3</accession>
<evidence type="ECO:0008006" key="3">
    <source>
        <dbReference type="Google" id="ProtNLM"/>
    </source>
</evidence>
<dbReference type="SUPFAM" id="SSF51197">
    <property type="entry name" value="Clavaminate synthase-like"/>
    <property type="match status" value="1"/>
</dbReference>
<name>A0A1E3BEG3_ASPCR</name>
<dbReference type="InterPro" id="IPR027443">
    <property type="entry name" value="IPNS-like_sf"/>
</dbReference>
<dbReference type="Proteomes" id="UP000094569">
    <property type="component" value="Unassembled WGS sequence"/>
</dbReference>
<dbReference type="Gene3D" id="2.60.120.330">
    <property type="entry name" value="B-lactam Antibiotic, Isopenicillin N Synthase, Chain"/>
    <property type="match status" value="1"/>
</dbReference>
<dbReference type="PANTHER" id="PTHR30613">
    <property type="entry name" value="UNCHARACTERIZED PROTEIN YBIU-RELATED"/>
    <property type="match status" value="1"/>
</dbReference>
<evidence type="ECO:0000313" key="1">
    <source>
        <dbReference type="EMBL" id="ODM19360.1"/>
    </source>
</evidence>
<dbReference type="InterPro" id="IPR010856">
    <property type="entry name" value="Gig2-like"/>
</dbReference>